<evidence type="ECO:0000256" key="6">
    <source>
        <dbReference type="ARBA" id="ARBA00022984"/>
    </source>
</evidence>
<dbReference type="Pfam" id="PF04101">
    <property type="entry name" value="Glyco_tran_28_C"/>
    <property type="match status" value="1"/>
</dbReference>
<evidence type="ECO:0000313" key="13">
    <source>
        <dbReference type="EMBL" id="QSV47139.1"/>
    </source>
</evidence>
<evidence type="ECO:0000259" key="12">
    <source>
        <dbReference type="Pfam" id="PF04101"/>
    </source>
</evidence>
<feature type="binding site" evidence="10">
    <location>
        <position position="248"/>
    </location>
    <ligand>
        <name>UDP-N-acetyl-alpha-D-glucosamine</name>
        <dbReference type="ChEBI" id="CHEBI:57705"/>
    </ligand>
</feature>
<gene>
    <name evidence="10 13" type="primary">murG</name>
    <name evidence="13" type="ORF">JZM60_07740</name>
</gene>
<name>A0ABX7Q6Q8_9BACT</name>
<feature type="binding site" evidence="10">
    <location>
        <position position="293"/>
    </location>
    <ligand>
        <name>UDP-N-acetyl-alpha-D-glucosamine</name>
        <dbReference type="ChEBI" id="CHEBI:57705"/>
    </ligand>
</feature>
<reference evidence="13 14" key="1">
    <citation type="submission" date="2021-03" db="EMBL/GenBank/DDBJ databases">
        <title>Geobacter metallireducens gen. nov. sp. nov., a microorganism capable of coupling the complete oxidation of organic compounds to the reduction of iron and other metals.</title>
        <authorList>
            <person name="Li Y."/>
        </authorList>
    </citation>
    <scope>NUCLEOTIDE SEQUENCE [LARGE SCALE GENOMIC DNA]</scope>
    <source>
        <strain evidence="13 14">Jerry-YX</strain>
    </source>
</reference>
<keyword evidence="3 10" id="KW-0328">Glycosyltransferase</keyword>
<feature type="binding site" evidence="10">
    <location>
        <begin position="10"/>
        <end position="12"/>
    </location>
    <ligand>
        <name>UDP-N-acetyl-alpha-D-glucosamine</name>
        <dbReference type="ChEBI" id="CHEBI:57705"/>
    </ligand>
</feature>
<sequence>MRLLIAGGGTGGHLFPGIAVAEEFLARKKGNEVLFVGTWKGIEARVLPKLGYRLECITAAGIRGKGNVARAKGIAKFLYGYAQSRKILKEFKPDMVLGVGGYASAPALLAARGMQIPRFIHEQNAIPGFTNKMLAKVAERVFISLEESSDFFPEARTLLTGNPLRRQILEQVALAPLQERSDDAFHLLVFGGSSGAHRINVTMGEALQFLQDMKGRLRVTHQTGENDLEDVTAVYEEQGVSADVVPFIDSMADAYRWADLVVCRAGATTIAEVTACGKPCIFIPYPHAVDDHQRRNAEALLKCGAGFVMTEQELSAELLAKAIRELMNDPAQLKAVGEAAQGLARLDAAQVIVDEMITIKREMK</sequence>
<comment type="caution">
    <text evidence="10">Lacks conserved residue(s) required for the propagation of feature annotation.</text>
</comment>
<feature type="domain" description="Glycosyl transferase family 28 C-terminal" evidence="12">
    <location>
        <begin position="187"/>
        <end position="350"/>
    </location>
</feature>
<feature type="binding site" evidence="10">
    <location>
        <position position="193"/>
    </location>
    <ligand>
        <name>UDP-N-acetyl-alpha-D-glucosamine</name>
        <dbReference type="ChEBI" id="CHEBI:57705"/>
    </ligand>
</feature>
<evidence type="ECO:0000256" key="10">
    <source>
        <dbReference type="HAMAP-Rule" id="MF_00033"/>
    </source>
</evidence>
<dbReference type="PANTHER" id="PTHR21015:SF22">
    <property type="entry name" value="GLYCOSYLTRANSFERASE"/>
    <property type="match status" value="1"/>
</dbReference>
<dbReference type="Proteomes" id="UP000663651">
    <property type="component" value="Chromosome"/>
</dbReference>
<keyword evidence="7 10" id="KW-0472">Membrane</keyword>
<dbReference type="InterPro" id="IPR006009">
    <property type="entry name" value="GlcNAc_MurG"/>
</dbReference>
<dbReference type="RefSeq" id="WP_207165105.1">
    <property type="nucleotide sequence ID" value="NZ_CP071382.1"/>
</dbReference>
<feature type="binding site" evidence="10">
    <location>
        <position position="124"/>
    </location>
    <ligand>
        <name>UDP-N-acetyl-alpha-D-glucosamine</name>
        <dbReference type="ChEBI" id="CHEBI:57705"/>
    </ligand>
</feature>
<evidence type="ECO:0000256" key="1">
    <source>
        <dbReference type="ARBA" id="ARBA00022475"/>
    </source>
</evidence>
<keyword evidence="8 10" id="KW-0131">Cell cycle</keyword>
<comment type="pathway">
    <text evidence="10">Cell wall biogenesis; peptidoglycan biosynthesis.</text>
</comment>
<evidence type="ECO:0000256" key="8">
    <source>
        <dbReference type="ARBA" id="ARBA00023306"/>
    </source>
</evidence>
<dbReference type="PANTHER" id="PTHR21015">
    <property type="entry name" value="UDP-N-ACETYLGLUCOSAMINE--N-ACETYLMURAMYL-(PENTAPEPTIDE) PYROPHOSPHORYL-UNDECAPRENOL N-ACETYLGLUCOSAMINE TRANSFERASE 1"/>
    <property type="match status" value="1"/>
</dbReference>
<dbReference type="HAMAP" id="MF_00033">
    <property type="entry name" value="MurG"/>
    <property type="match status" value="1"/>
</dbReference>
<evidence type="ECO:0000256" key="7">
    <source>
        <dbReference type="ARBA" id="ARBA00023136"/>
    </source>
</evidence>
<evidence type="ECO:0000256" key="2">
    <source>
        <dbReference type="ARBA" id="ARBA00022618"/>
    </source>
</evidence>
<organism evidence="13 14">
    <name type="scientific">Geobacter benzoatilyticus</name>
    <dbReference type="NCBI Taxonomy" id="2815309"/>
    <lineage>
        <taxon>Bacteria</taxon>
        <taxon>Pseudomonadati</taxon>
        <taxon>Thermodesulfobacteriota</taxon>
        <taxon>Desulfuromonadia</taxon>
        <taxon>Geobacterales</taxon>
        <taxon>Geobacteraceae</taxon>
        <taxon>Geobacter</taxon>
    </lineage>
</organism>
<dbReference type="Pfam" id="PF03033">
    <property type="entry name" value="Glyco_transf_28"/>
    <property type="match status" value="1"/>
</dbReference>
<dbReference type="SUPFAM" id="SSF53756">
    <property type="entry name" value="UDP-Glycosyltransferase/glycogen phosphorylase"/>
    <property type="match status" value="1"/>
</dbReference>
<dbReference type="NCBIfam" id="TIGR01133">
    <property type="entry name" value="murG"/>
    <property type="match status" value="1"/>
</dbReference>
<dbReference type="InterPro" id="IPR004276">
    <property type="entry name" value="GlycoTrans_28_N"/>
</dbReference>
<protein>
    <recommendedName>
        <fullName evidence="10">UDP-N-acetylglucosamine--N-acetylmuramyl-(pentapeptide) pyrophosphoryl-undecaprenol N-acetylglucosamine transferase</fullName>
        <ecNumber evidence="10">2.4.1.227</ecNumber>
    </recommendedName>
    <alternativeName>
        <fullName evidence="10">Undecaprenyl-PP-MurNAc-pentapeptide-UDPGlcNAc GlcNAc transferase</fullName>
    </alternativeName>
</protein>
<feature type="domain" description="Glycosyltransferase family 28 N-terminal" evidence="11">
    <location>
        <begin position="4"/>
        <end position="143"/>
    </location>
</feature>
<feature type="binding site" evidence="10">
    <location>
        <position position="165"/>
    </location>
    <ligand>
        <name>UDP-N-acetyl-alpha-D-glucosamine</name>
        <dbReference type="ChEBI" id="CHEBI:57705"/>
    </ligand>
</feature>
<comment type="catalytic activity">
    <reaction evidence="10">
        <text>di-trans,octa-cis-undecaprenyl diphospho-N-acetyl-alpha-D-muramoyl-L-alanyl-D-glutamyl-meso-2,6-diaminopimeloyl-D-alanyl-D-alanine + UDP-N-acetyl-alpha-D-glucosamine = di-trans,octa-cis-undecaprenyl diphospho-[N-acetyl-alpha-D-glucosaminyl-(1-&gt;4)]-N-acetyl-alpha-D-muramoyl-L-alanyl-D-glutamyl-meso-2,6-diaminopimeloyl-D-alanyl-D-alanine + UDP + H(+)</text>
        <dbReference type="Rhea" id="RHEA:31227"/>
        <dbReference type="ChEBI" id="CHEBI:15378"/>
        <dbReference type="ChEBI" id="CHEBI:57705"/>
        <dbReference type="ChEBI" id="CHEBI:58223"/>
        <dbReference type="ChEBI" id="CHEBI:61387"/>
        <dbReference type="ChEBI" id="CHEBI:61388"/>
        <dbReference type="EC" id="2.4.1.227"/>
    </reaction>
</comment>
<evidence type="ECO:0000256" key="3">
    <source>
        <dbReference type="ARBA" id="ARBA00022676"/>
    </source>
</evidence>
<comment type="subcellular location">
    <subcellularLocation>
        <location evidence="10">Cell membrane</location>
        <topology evidence="10">Peripheral membrane protein</topology>
        <orientation evidence="10">Cytoplasmic side</orientation>
    </subcellularLocation>
</comment>
<keyword evidence="5 10" id="KW-0133">Cell shape</keyword>
<dbReference type="EMBL" id="CP071382">
    <property type="protein sequence ID" value="QSV47139.1"/>
    <property type="molecule type" value="Genomic_DNA"/>
</dbReference>
<keyword evidence="6 10" id="KW-0573">Peptidoglycan synthesis</keyword>
<accession>A0ABX7Q6Q8</accession>
<proteinExistence type="inferred from homology"/>
<keyword evidence="1 10" id="KW-1003">Cell membrane</keyword>
<dbReference type="EC" id="2.4.1.227" evidence="10"/>
<dbReference type="CDD" id="cd03785">
    <property type="entry name" value="GT28_MurG"/>
    <property type="match status" value="1"/>
</dbReference>
<evidence type="ECO:0000259" key="11">
    <source>
        <dbReference type="Pfam" id="PF03033"/>
    </source>
</evidence>
<keyword evidence="4 10" id="KW-0808">Transferase</keyword>
<comment type="similarity">
    <text evidence="10">Belongs to the glycosyltransferase 28 family. MurG subfamily.</text>
</comment>
<evidence type="ECO:0000313" key="14">
    <source>
        <dbReference type="Proteomes" id="UP000663651"/>
    </source>
</evidence>
<dbReference type="InterPro" id="IPR007235">
    <property type="entry name" value="Glyco_trans_28_C"/>
</dbReference>
<evidence type="ECO:0000256" key="9">
    <source>
        <dbReference type="ARBA" id="ARBA00023316"/>
    </source>
</evidence>
<keyword evidence="9 10" id="KW-0961">Cell wall biogenesis/degradation</keyword>
<evidence type="ECO:0000256" key="5">
    <source>
        <dbReference type="ARBA" id="ARBA00022960"/>
    </source>
</evidence>
<comment type="function">
    <text evidence="10">Cell wall formation. Catalyzes the transfer of a GlcNAc subunit on undecaprenyl-pyrophosphoryl-MurNAc-pentapeptide (lipid intermediate I) to form undecaprenyl-pyrophosphoryl-MurNAc-(pentapeptide)GlcNAc (lipid intermediate II).</text>
</comment>
<keyword evidence="14" id="KW-1185">Reference proteome</keyword>
<keyword evidence="2 10" id="KW-0132">Cell division</keyword>
<dbReference type="GO" id="GO:0016757">
    <property type="term" value="F:glycosyltransferase activity"/>
    <property type="evidence" value="ECO:0007669"/>
    <property type="project" value="UniProtKB-KW"/>
</dbReference>
<dbReference type="Gene3D" id="3.40.50.2000">
    <property type="entry name" value="Glycogen Phosphorylase B"/>
    <property type="match status" value="2"/>
</dbReference>
<evidence type="ECO:0000256" key="4">
    <source>
        <dbReference type="ARBA" id="ARBA00022679"/>
    </source>
</evidence>